<dbReference type="EMBL" id="RQXU01000033">
    <property type="protein sequence ID" value="RRH81058.1"/>
    <property type="molecule type" value="Genomic_DNA"/>
</dbReference>
<dbReference type="Proteomes" id="UP000271590">
    <property type="component" value="Unassembled WGS sequence"/>
</dbReference>
<proteinExistence type="predicted"/>
<dbReference type="AlphaFoldDB" id="A0A3P3E7M1"/>
<dbReference type="RefSeq" id="WP_124961854.1">
    <property type="nucleotide sequence ID" value="NZ_RQXU01000033.1"/>
</dbReference>
<protein>
    <submittedName>
        <fullName evidence="1">Uncharacterized protein</fullName>
    </submittedName>
</protein>
<comment type="caution">
    <text evidence="1">The sequence shown here is derived from an EMBL/GenBank/DDBJ whole genome shotgun (WGS) entry which is preliminary data.</text>
</comment>
<name>A0A3P3E7M1_9BURK</name>
<sequence length="84" mass="9016">MTSTVRSSNLKTISNRLNLRNPGARLHADAAIILIFIIEFLASADALGGRGSIGLDVIGELTKQPIGKSKRDKDLPLCVEEEGE</sequence>
<evidence type="ECO:0000313" key="1">
    <source>
        <dbReference type="EMBL" id="RRH81058.1"/>
    </source>
</evidence>
<accession>A0A3P3E7M1</accession>
<organism evidence="1 2">
    <name type="scientific">Variovorax beijingensis</name>
    <dbReference type="NCBI Taxonomy" id="2496117"/>
    <lineage>
        <taxon>Bacteria</taxon>
        <taxon>Pseudomonadati</taxon>
        <taxon>Pseudomonadota</taxon>
        <taxon>Betaproteobacteria</taxon>
        <taxon>Burkholderiales</taxon>
        <taxon>Comamonadaceae</taxon>
        <taxon>Variovorax</taxon>
    </lineage>
</organism>
<evidence type="ECO:0000313" key="2">
    <source>
        <dbReference type="Proteomes" id="UP000271590"/>
    </source>
</evidence>
<reference evidence="1 2" key="1">
    <citation type="submission" date="2018-11" db="EMBL/GenBank/DDBJ databases">
        <title>The genome of Variovorax sp T529.</title>
        <authorList>
            <person name="Gao J."/>
        </authorList>
    </citation>
    <scope>NUCLEOTIDE SEQUENCE [LARGE SCALE GENOMIC DNA]</scope>
    <source>
        <strain evidence="1 2">T529</strain>
    </source>
</reference>
<gene>
    <name evidence="1" type="ORF">EH244_29565</name>
</gene>